<protein>
    <submittedName>
        <fullName evidence="3">Uncharacterized protein</fullName>
    </submittedName>
</protein>
<evidence type="ECO:0000313" key="7">
    <source>
        <dbReference type="Proteomes" id="UP000251123"/>
    </source>
</evidence>
<dbReference type="EMBL" id="UAWN01000005">
    <property type="protein sequence ID" value="SQC09244.1"/>
    <property type="molecule type" value="Genomic_DNA"/>
</dbReference>
<reference evidence="5 6" key="1">
    <citation type="submission" date="2018-06" db="EMBL/GenBank/DDBJ databases">
        <authorList>
            <consortium name="Pathogen Informatics"/>
            <person name="Doyle S."/>
        </authorList>
    </citation>
    <scope>NUCLEOTIDE SEQUENCE [LARGE SCALE GENOMIC DNA]</scope>
    <source>
        <strain evidence="4 8">NCTC5053</strain>
        <strain evidence="1 6">NCTC9128</strain>
        <strain evidence="2 7">NCTC9601</strain>
        <strain evidence="3 5">NCTC9645</strain>
    </source>
</reference>
<evidence type="ECO:0000313" key="8">
    <source>
        <dbReference type="Proteomes" id="UP000254387"/>
    </source>
</evidence>
<evidence type="ECO:0000313" key="3">
    <source>
        <dbReference type="EMBL" id="SQC20291.1"/>
    </source>
</evidence>
<dbReference type="Proteomes" id="UP000254387">
    <property type="component" value="Unassembled WGS sequence"/>
</dbReference>
<evidence type="ECO:0000313" key="6">
    <source>
        <dbReference type="Proteomes" id="UP000251088"/>
    </source>
</evidence>
<accession>A0A2X3D742</accession>
<dbReference type="AlphaFoldDB" id="A0A2X3D742"/>
<sequence length="56" mass="6282">MLIALVQAIAFRRHAGGIGLGLRELRLGDVNTVQRRYQVGLQAVDSRLIGRRVNRK</sequence>
<evidence type="ECO:0000313" key="1">
    <source>
        <dbReference type="EMBL" id="SQC09244.1"/>
    </source>
</evidence>
<dbReference type="Proteomes" id="UP000251123">
    <property type="component" value="Unassembled WGS sequence"/>
</dbReference>
<dbReference type="Proteomes" id="UP000251088">
    <property type="component" value="Unassembled WGS sequence"/>
</dbReference>
<evidence type="ECO:0000313" key="5">
    <source>
        <dbReference type="Proteomes" id="UP000250675"/>
    </source>
</evidence>
<dbReference type="EMBL" id="UASN01000022">
    <property type="protein sequence ID" value="SQC18028.1"/>
    <property type="molecule type" value="Genomic_DNA"/>
</dbReference>
<organism evidence="3 5">
    <name type="scientific">Klebsiella pneumoniae</name>
    <dbReference type="NCBI Taxonomy" id="573"/>
    <lineage>
        <taxon>Bacteria</taxon>
        <taxon>Pseudomonadati</taxon>
        <taxon>Pseudomonadota</taxon>
        <taxon>Gammaproteobacteria</taxon>
        <taxon>Enterobacterales</taxon>
        <taxon>Enterobacteriaceae</taxon>
        <taxon>Klebsiella/Raoultella group</taxon>
        <taxon>Klebsiella</taxon>
        <taxon>Klebsiella pneumoniae complex</taxon>
    </lineage>
</organism>
<dbReference type="EMBL" id="UASO01000004">
    <property type="protein sequence ID" value="SQC20291.1"/>
    <property type="molecule type" value="Genomic_DNA"/>
</dbReference>
<gene>
    <name evidence="4" type="ORF">NCTC5053_03579</name>
    <name evidence="1" type="ORF">NCTC9128_01207</name>
    <name evidence="2" type="ORF">NCTC9601_05065</name>
    <name evidence="3" type="ORF">NCTC9645_01505</name>
</gene>
<name>A0A2X3D742_KLEPN</name>
<dbReference type="Proteomes" id="UP000250675">
    <property type="component" value="Unassembled WGS sequence"/>
</dbReference>
<proteinExistence type="predicted"/>
<evidence type="ECO:0000313" key="2">
    <source>
        <dbReference type="EMBL" id="SQC18028.1"/>
    </source>
</evidence>
<evidence type="ECO:0000313" key="4">
    <source>
        <dbReference type="EMBL" id="STV30048.1"/>
    </source>
</evidence>
<dbReference type="EMBL" id="UGMN01000004">
    <property type="protein sequence ID" value="STV30048.1"/>
    <property type="molecule type" value="Genomic_DNA"/>
</dbReference>